<dbReference type="SUPFAM" id="SSF53474">
    <property type="entry name" value="alpha/beta-Hydrolases"/>
    <property type="match status" value="1"/>
</dbReference>
<dbReference type="GO" id="GO:0016787">
    <property type="term" value="F:hydrolase activity"/>
    <property type="evidence" value="ECO:0007669"/>
    <property type="project" value="UniProtKB-KW"/>
</dbReference>
<name>A0ABW3T6U9_9CAUL</name>
<reference evidence="4" key="1">
    <citation type="journal article" date="2019" name="Int. J. Syst. Evol. Microbiol.">
        <title>The Global Catalogue of Microorganisms (GCM) 10K type strain sequencing project: providing services to taxonomists for standard genome sequencing and annotation.</title>
        <authorList>
            <consortium name="The Broad Institute Genomics Platform"/>
            <consortium name="The Broad Institute Genome Sequencing Center for Infectious Disease"/>
            <person name="Wu L."/>
            <person name="Ma J."/>
        </authorList>
    </citation>
    <scope>NUCLEOTIDE SEQUENCE [LARGE SCALE GENOMIC DNA]</scope>
    <source>
        <strain evidence="4">CCUG 55074</strain>
    </source>
</reference>
<dbReference type="PRINTS" id="PR00111">
    <property type="entry name" value="ABHYDROLASE"/>
</dbReference>
<sequence>MPHTIVRRAEAFGDDRAAILNAHAVHELGAGAPPLVLLHGFGSDQSIWSRLAPQLSAQRRVILYDHMGSGRSDLGHYDAARYATLDGYADDLVEVLDALDLRDVTLVGHSVSGMISLLGALRTDRIARLVMIGASPRYLNDTGYEGGFEPADVADFLGMMELDFQGWARTLAPRVLDHPDRPDLVEELSFSFCRSDAEITRRFAQATFLSDQRTVLGACPLPVLVLQSESDAIVPLSAAQVLAGQLPGGRLEMLKTRGHYPQLAAPHLLAAAIERFLAEPQA</sequence>
<organism evidence="3 4">
    <name type="scientific">Phenylobacterium conjunctum</name>
    <dbReference type="NCBI Taxonomy" id="1298959"/>
    <lineage>
        <taxon>Bacteria</taxon>
        <taxon>Pseudomonadati</taxon>
        <taxon>Pseudomonadota</taxon>
        <taxon>Alphaproteobacteria</taxon>
        <taxon>Caulobacterales</taxon>
        <taxon>Caulobacteraceae</taxon>
        <taxon>Phenylobacterium</taxon>
    </lineage>
</organism>
<accession>A0ABW3T6U9</accession>
<feature type="domain" description="AB hydrolase-1" evidence="2">
    <location>
        <begin position="33"/>
        <end position="263"/>
    </location>
</feature>
<keyword evidence="4" id="KW-1185">Reference proteome</keyword>
<gene>
    <name evidence="3" type="ORF">ACFQ27_20130</name>
</gene>
<dbReference type="Pfam" id="PF00561">
    <property type="entry name" value="Abhydrolase_1"/>
    <property type="match status" value="1"/>
</dbReference>
<evidence type="ECO:0000313" key="4">
    <source>
        <dbReference type="Proteomes" id="UP001597216"/>
    </source>
</evidence>
<evidence type="ECO:0000256" key="1">
    <source>
        <dbReference type="ARBA" id="ARBA00008645"/>
    </source>
</evidence>
<comment type="similarity">
    <text evidence="1">Belongs to the AB hydrolase superfamily.</text>
</comment>
<comment type="caution">
    <text evidence="3">The sequence shown here is derived from an EMBL/GenBank/DDBJ whole genome shotgun (WGS) entry which is preliminary data.</text>
</comment>
<proteinExistence type="inferred from homology"/>
<dbReference type="InterPro" id="IPR029058">
    <property type="entry name" value="AB_hydrolase_fold"/>
</dbReference>
<dbReference type="Gene3D" id="3.40.50.1820">
    <property type="entry name" value="alpha/beta hydrolase"/>
    <property type="match status" value="1"/>
</dbReference>
<evidence type="ECO:0000313" key="3">
    <source>
        <dbReference type="EMBL" id="MFD1192909.1"/>
    </source>
</evidence>
<dbReference type="PANTHER" id="PTHR43039">
    <property type="entry name" value="ESTERASE-RELATED"/>
    <property type="match status" value="1"/>
</dbReference>
<protein>
    <submittedName>
        <fullName evidence="3">Alpha/beta fold hydrolase</fullName>
    </submittedName>
</protein>
<dbReference type="RefSeq" id="WP_377354826.1">
    <property type="nucleotide sequence ID" value="NZ_JBHTLQ010000090.1"/>
</dbReference>
<dbReference type="Proteomes" id="UP001597216">
    <property type="component" value="Unassembled WGS sequence"/>
</dbReference>
<evidence type="ECO:0000259" key="2">
    <source>
        <dbReference type="Pfam" id="PF00561"/>
    </source>
</evidence>
<dbReference type="EMBL" id="JBHTLQ010000090">
    <property type="protein sequence ID" value="MFD1192909.1"/>
    <property type="molecule type" value="Genomic_DNA"/>
</dbReference>
<dbReference type="InterPro" id="IPR000073">
    <property type="entry name" value="AB_hydrolase_1"/>
</dbReference>
<keyword evidence="3" id="KW-0378">Hydrolase</keyword>